<dbReference type="RefSeq" id="XP_003747753.1">
    <property type="nucleotide sequence ID" value="XM_003747705.1"/>
</dbReference>
<keyword evidence="6" id="KW-1185">Reference proteome</keyword>
<evidence type="ECO:0000256" key="3">
    <source>
        <dbReference type="ARBA" id="ARBA00022989"/>
    </source>
</evidence>
<feature type="transmembrane region" description="Helical" evidence="5">
    <location>
        <begin position="91"/>
        <end position="110"/>
    </location>
</feature>
<evidence type="ECO:0000256" key="2">
    <source>
        <dbReference type="ARBA" id="ARBA00022692"/>
    </source>
</evidence>
<dbReference type="GO" id="GO:0005794">
    <property type="term" value="C:Golgi apparatus"/>
    <property type="evidence" value="ECO:0007669"/>
    <property type="project" value="TreeGrafter"/>
</dbReference>
<name>A0AAJ6W073_9ACAR</name>
<dbReference type="InterPro" id="IPR006214">
    <property type="entry name" value="Bax_inhibitor_1-related"/>
</dbReference>
<organism evidence="6 7">
    <name type="scientific">Galendromus occidentalis</name>
    <name type="common">western predatory mite</name>
    <dbReference type="NCBI Taxonomy" id="34638"/>
    <lineage>
        <taxon>Eukaryota</taxon>
        <taxon>Metazoa</taxon>
        <taxon>Ecdysozoa</taxon>
        <taxon>Arthropoda</taxon>
        <taxon>Chelicerata</taxon>
        <taxon>Arachnida</taxon>
        <taxon>Acari</taxon>
        <taxon>Parasitiformes</taxon>
        <taxon>Mesostigmata</taxon>
        <taxon>Gamasina</taxon>
        <taxon>Phytoseioidea</taxon>
        <taxon>Phytoseiidae</taxon>
        <taxon>Typhlodrominae</taxon>
        <taxon>Galendromus</taxon>
    </lineage>
</organism>
<dbReference type="KEGG" id="goe:100898226"/>
<comment type="subcellular location">
    <subcellularLocation>
        <location evidence="1">Membrane</location>
        <topology evidence="1">Multi-pass membrane protein</topology>
    </subcellularLocation>
</comment>
<reference evidence="7" key="1">
    <citation type="submission" date="2025-08" db="UniProtKB">
        <authorList>
            <consortium name="RefSeq"/>
        </authorList>
    </citation>
    <scope>IDENTIFICATION</scope>
</reference>
<dbReference type="GO" id="GO:0016020">
    <property type="term" value="C:membrane"/>
    <property type="evidence" value="ECO:0007669"/>
    <property type="project" value="UniProtKB-SubCell"/>
</dbReference>
<dbReference type="PANTHER" id="PTHR23291">
    <property type="entry name" value="BAX INHIBITOR-RELATED"/>
    <property type="match status" value="1"/>
</dbReference>
<feature type="transmembrane region" description="Helical" evidence="5">
    <location>
        <begin position="179"/>
        <end position="197"/>
    </location>
</feature>
<evidence type="ECO:0000313" key="7">
    <source>
        <dbReference type="RefSeq" id="XP_003747753.1"/>
    </source>
</evidence>
<feature type="transmembrane region" description="Helical" evidence="5">
    <location>
        <begin position="148"/>
        <end position="167"/>
    </location>
</feature>
<protein>
    <submittedName>
        <fullName evidence="7">Protein lifeguard 1-like</fullName>
    </submittedName>
</protein>
<dbReference type="GO" id="GO:2001234">
    <property type="term" value="P:negative regulation of apoptotic signaling pathway"/>
    <property type="evidence" value="ECO:0007669"/>
    <property type="project" value="TreeGrafter"/>
</dbReference>
<feature type="transmembrane region" description="Helical" evidence="5">
    <location>
        <begin position="34"/>
        <end position="57"/>
    </location>
</feature>
<sequence length="251" mass="28860">MGRFGCFSLVNIERRLIKLKGAERIYRQNFVRNLYLLLSIQHGLTTACILFCARRVLSDAFRLFVSSVLLIVAFVVVCRSKKAKRVDGKNLQLFLGLSLAFAFNVTMLTIYEDLHITWLTLGMLSVCCLGIAIFTCQSRFDFISCVGFIYMCVFGAFIYSLLLAGVYGYHPQYEKDAALVFLTLSLLYMYVYTYILMEGKRVDIYYEEYVFGAIFIYTDIFMWLWSLIKRSTRKLKGESDADSSTVTYPSA</sequence>
<keyword evidence="3 5" id="KW-1133">Transmembrane helix</keyword>
<gene>
    <name evidence="7" type="primary">LOC100898226</name>
</gene>
<accession>A0AAJ6W073</accession>
<dbReference type="Proteomes" id="UP000694867">
    <property type="component" value="Unplaced"/>
</dbReference>
<dbReference type="GO" id="GO:0005783">
    <property type="term" value="C:endoplasmic reticulum"/>
    <property type="evidence" value="ECO:0007669"/>
    <property type="project" value="TreeGrafter"/>
</dbReference>
<feature type="transmembrane region" description="Helical" evidence="5">
    <location>
        <begin position="116"/>
        <end position="136"/>
    </location>
</feature>
<keyword evidence="4 5" id="KW-0472">Membrane</keyword>
<evidence type="ECO:0000256" key="1">
    <source>
        <dbReference type="ARBA" id="ARBA00004141"/>
    </source>
</evidence>
<comment type="similarity">
    <text evidence="5">Belongs to the BI1 family.</text>
</comment>
<evidence type="ECO:0000256" key="4">
    <source>
        <dbReference type="ARBA" id="ARBA00023136"/>
    </source>
</evidence>
<feature type="transmembrane region" description="Helical" evidence="5">
    <location>
        <begin position="209"/>
        <end position="228"/>
    </location>
</feature>
<dbReference type="PANTHER" id="PTHR23291:SF127">
    <property type="entry name" value="PROTEIN LIFEGUARD 1-LIKE"/>
    <property type="match status" value="1"/>
</dbReference>
<keyword evidence="2 5" id="KW-0812">Transmembrane</keyword>
<proteinExistence type="inferred from homology"/>
<evidence type="ECO:0000313" key="6">
    <source>
        <dbReference type="Proteomes" id="UP000694867"/>
    </source>
</evidence>
<feature type="transmembrane region" description="Helical" evidence="5">
    <location>
        <begin position="63"/>
        <end position="79"/>
    </location>
</feature>
<dbReference type="GeneID" id="100898226"/>
<dbReference type="AlphaFoldDB" id="A0AAJ6W073"/>
<evidence type="ECO:0000256" key="5">
    <source>
        <dbReference type="RuleBase" id="RU004379"/>
    </source>
</evidence>